<evidence type="ECO:0000313" key="1">
    <source>
        <dbReference type="EMBL" id="NOK38356.1"/>
    </source>
</evidence>
<organism evidence="1 2">
    <name type="scientific">Corallococcus exercitus</name>
    <dbReference type="NCBI Taxonomy" id="2316736"/>
    <lineage>
        <taxon>Bacteria</taxon>
        <taxon>Pseudomonadati</taxon>
        <taxon>Myxococcota</taxon>
        <taxon>Myxococcia</taxon>
        <taxon>Myxococcales</taxon>
        <taxon>Cystobacterineae</taxon>
        <taxon>Myxococcaceae</taxon>
        <taxon>Corallococcus</taxon>
    </lineage>
</organism>
<dbReference type="Proteomes" id="UP000563426">
    <property type="component" value="Unassembled WGS sequence"/>
</dbReference>
<evidence type="ECO:0008006" key="3">
    <source>
        <dbReference type="Google" id="ProtNLM"/>
    </source>
</evidence>
<dbReference type="EMBL" id="JABFJV010000311">
    <property type="protein sequence ID" value="NOK38356.1"/>
    <property type="molecule type" value="Genomic_DNA"/>
</dbReference>
<gene>
    <name evidence="1" type="ORF">HMI49_34680</name>
</gene>
<keyword evidence="2" id="KW-1185">Reference proteome</keyword>
<sequence length="188" mass="21564">MKVLVIPEDPTRDQYILKPIVEKLFEDLGRKARVEVLKDPHLRGTSEALDKKKIEGIVAENPMENLFLLIVDRDGDRLGNSHQAAGREADHPHRLIACLAVEEVEVWMLALHREALGAPWSEVRAHHDPKEQYADPFLRQQGWLMQVGSGRKRAMQGLGSQWQALLTFCPELKDLRDRLRAWLDRTPV</sequence>
<protein>
    <recommendedName>
        <fullName evidence="3">DUF4276 family protein</fullName>
    </recommendedName>
</protein>
<reference evidence="1 2" key="1">
    <citation type="submission" date="2020-05" db="EMBL/GenBank/DDBJ databases">
        <authorList>
            <person name="Whitworth D."/>
        </authorList>
    </citation>
    <scope>NUCLEOTIDE SEQUENCE [LARGE SCALE GENOMIC DNA]</scope>
    <source>
        <strain evidence="1 2">AB043B</strain>
    </source>
</reference>
<accession>A0A7Y4KR17</accession>
<name>A0A7Y4KR17_9BACT</name>
<dbReference type="RefSeq" id="WP_171438025.1">
    <property type="nucleotide sequence ID" value="NZ_JABFJV010000311.1"/>
</dbReference>
<comment type="caution">
    <text evidence="1">The sequence shown here is derived from an EMBL/GenBank/DDBJ whole genome shotgun (WGS) entry which is preliminary data.</text>
</comment>
<dbReference type="AlphaFoldDB" id="A0A7Y4KR17"/>
<proteinExistence type="predicted"/>
<evidence type="ECO:0000313" key="2">
    <source>
        <dbReference type="Proteomes" id="UP000563426"/>
    </source>
</evidence>